<protein>
    <submittedName>
        <fullName evidence="2">Glycosyltransferase</fullName>
    </submittedName>
</protein>
<dbReference type="InterPro" id="IPR001296">
    <property type="entry name" value="Glyco_trans_1"/>
</dbReference>
<dbReference type="Pfam" id="PF00534">
    <property type="entry name" value="Glycos_transf_1"/>
    <property type="match status" value="1"/>
</dbReference>
<name>A0ABU6MKI9_9BACI</name>
<gene>
    <name evidence="2" type="ORF">P4T90_19290</name>
</gene>
<reference evidence="2 3" key="1">
    <citation type="submission" date="2023-03" db="EMBL/GenBank/DDBJ databases">
        <title>Bacillus Genome Sequencing.</title>
        <authorList>
            <person name="Dunlap C."/>
        </authorList>
    </citation>
    <scope>NUCLEOTIDE SEQUENCE [LARGE SCALE GENOMIC DNA]</scope>
    <source>
        <strain evidence="2 3">B-23453</strain>
    </source>
</reference>
<dbReference type="CDD" id="cd03811">
    <property type="entry name" value="GT4_GT28_WabH-like"/>
    <property type="match status" value="1"/>
</dbReference>
<comment type="caution">
    <text evidence="2">The sequence shown here is derived from an EMBL/GenBank/DDBJ whole genome shotgun (WGS) entry which is preliminary data.</text>
</comment>
<dbReference type="PANTHER" id="PTHR12526">
    <property type="entry name" value="GLYCOSYLTRANSFERASE"/>
    <property type="match status" value="1"/>
</dbReference>
<accession>A0ABU6MKI9</accession>
<proteinExistence type="predicted"/>
<evidence type="ECO:0000259" key="1">
    <source>
        <dbReference type="Pfam" id="PF00534"/>
    </source>
</evidence>
<dbReference type="SUPFAM" id="SSF53756">
    <property type="entry name" value="UDP-Glycosyltransferase/glycogen phosphorylase"/>
    <property type="match status" value="1"/>
</dbReference>
<dbReference type="Gene3D" id="3.40.50.2000">
    <property type="entry name" value="Glycogen Phosphorylase B"/>
    <property type="match status" value="2"/>
</dbReference>
<dbReference type="EMBL" id="JARMAB010000030">
    <property type="protein sequence ID" value="MED1205197.1"/>
    <property type="molecule type" value="Genomic_DNA"/>
</dbReference>
<dbReference type="Proteomes" id="UP001341444">
    <property type="component" value="Unassembled WGS sequence"/>
</dbReference>
<feature type="domain" description="Glycosyl transferase family 1" evidence="1">
    <location>
        <begin position="224"/>
        <end position="378"/>
    </location>
</feature>
<evidence type="ECO:0000313" key="3">
    <source>
        <dbReference type="Proteomes" id="UP001341444"/>
    </source>
</evidence>
<organism evidence="2 3">
    <name type="scientific">Heyndrickxia acidicola</name>
    <dbReference type="NCBI Taxonomy" id="209389"/>
    <lineage>
        <taxon>Bacteria</taxon>
        <taxon>Bacillati</taxon>
        <taxon>Bacillota</taxon>
        <taxon>Bacilli</taxon>
        <taxon>Bacillales</taxon>
        <taxon>Bacillaceae</taxon>
        <taxon>Heyndrickxia</taxon>
    </lineage>
</organism>
<dbReference type="RefSeq" id="WP_066262334.1">
    <property type="nucleotide sequence ID" value="NZ_JARMAB010000030.1"/>
</dbReference>
<dbReference type="PANTHER" id="PTHR12526:SF630">
    <property type="entry name" value="GLYCOSYLTRANSFERASE"/>
    <property type="match status" value="1"/>
</dbReference>
<keyword evidence="3" id="KW-1185">Reference proteome</keyword>
<evidence type="ECO:0000313" key="2">
    <source>
        <dbReference type="EMBL" id="MED1205197.1"/>
    </source>
</evidence>
<sequence length="398" mass="45701">MKKQLLFVTQYLHTGGIEKSLLTLLSDLNYEQYDVDLLLFDYSGLLLKEVPREVNILPPLFETFSTPLIKAVPTLIRSKNYRLLIGKLLAGVLSKLAPGVGTGIRWKVYRRILECQRKRYDVAISYIDFFCNYYVTEMVSATKKVVYNHLDYAYSKEKGWPSPSLDRKCFAASDHIVSVAESSKKTLEKFFPECSQKIRVIHNRVSKKTVQEMAKQSNDTHLMKDPHKIKIVTVARLVDEKGVFWALEACQILVKQNYPIIWYLIGKGPLLDELSFKAVELGIEHHFVLLGEKENPYPFMAMADIYVQPSKTEAHCVAVEEAIALFRPIVVTNIPSFQSQIQNNKTGIIAEGSSRGIAEGVRRLIDSKELRWEFTENLQRNSERNQEELNKFYQILSI</sequence>